<comment type="caution">
    <text evidence="2">The sequence shown here is derived from an EMBL/GenBank/DDBJ whole genome shotgun (WGS) entry which is preliminary data.</text>
</comment>
<dbReference type="OrthoDB" id="2428213at2"/>
<evidence type="ECO:0000313" key="2">
    <source>
        <dbReference type="EMBL" id="KAB8127386.1"/>
    </source>
</evidence>
<feature type="transmembrane region" description="Helical" evidence="1">
    <location>
        <begin position="49"/>
        <end position="70"/>
    </location>
</feature>
<feature type="transmembrane region" description="Helical" evidence="1">
    <location>
        <begin position="6"/>
        <end position="25"/>
    </location>
</feature>
<dbReference type="RefSeq" id="WP_153406261.1">
    <property type="nucleotide sequence ID" value="NZ_ML762443.1"/>
</dbReference>
<keyword evidence="3" id="KW-1185">Reference proteome</keyword>
<protein>
    <submittedName>
        <fullName evidence="2">DUF4181 domain-containing protein</fullName>
    </submittedName>
</protein>
<keyword evidence="1" id="KW-0472">Membrane</keyword>
<evidence type="ECO:0000256" key="1">
    <source>
        <dbReference type="SAM" id="Phobius"/>
    </source>
</evidence>
<name>A0A7C8GS34_9BACI</name>
<sequence length="142" mass="16958">MSTFWWKIILIIGIFILISLAYDTFMRKWLKVEKKEFFSYNFVNEKHRFVHWFVTIGGLICIFLTIPLSLGSSWFMQPWYLVIIILPIQEAARAVFERKYADNPNDFKFTISQIVFTLIWIFLLFQTRFFGLGEIKASNLPL</sequence>
<reference evidence="2 3" key="1">
    <citation type="submission" date="2019-10" db="EMBL/GenBank/DDBJ databases">
        <title>Gracilibacillus sp. nov. isolated from rice seeds.</title>
        <authorList>
            <person name="He S."/>
        </authorList>
    </citation>
    <scope>NUCLEOTIDE SEQUENCE [LARGE SCALE GENOMIC DNA]</scope>
    <source>
        <strain evidence="2 3">TD8</strain>
    </source>
</reference>
<organism evidence="2 3">
    <name type="scientific">Gracilibacillus oryzae</name>
    <dbReference type="NCBI Taxonomy" id="1672701"/>
    <lineage>
        <taxon>Bacteria</taxon>
        <taxon>Bacillati</taxon>
        <taxon>Bacillota</taxon>
        <taxon>Bacilli</taxon>
        <taxon>Bacillales</taxon>
        <taxon>Bacillaceae</taxon>
        <taxon>Gracilibacillus</taxon>
    </lineage>
</organism>
<keyword evidence="1" id="KW-1133">Transmembrane helix</keyword>
<gene>
    <name evidence="2" type="ORF">F9U64_17905</name>
</gene>
<evidence type="ECO:0000313" key="3">
    <source>
        <dbReference type="Proteomes" id="UP000480246"/>
    </source>
</evidence>
<dbReference type="AlphaFoldDB" id="A0A7C8GS34"/>
<proteinExistence type="predicted"/>
<keyword evidence="1" id="KW-0812">Transmembrane</keyword>
<dbReference type="InterPro" id="IPR025441">
    <property type="entry name" value="DUF4181"/>
</dbReference>
<dbReference type="EMBL" id="WEID01000092">
    <property type="protein sequence ID" value="KAB8127386.1"/>
    <property type="molecule type" value="Genomic_DNA"/>
</dbReference>
<accession>A0A7C8GS34</accession>
<dbReference type="Proteomes" id="UP000480246">
    <property type="component" value="Unassembled WGS sequence"/>
</dbReference>
<dbReference type="Pfam" id="PF13789">
    <property type="entry name" value="DUF4181"/>
    <property type="match status" value="1"/>
</dbReference>
<feature type="transmembrane region" description="Helical" evidence="1">
    <location>
        <begin position="107"/>
        <end position="125"/>
    </location>
</feature>